<name>A0A439CQI3_9PEZI</name>
<feature type="region of interest" description="Disordered" evidence="1">
    <location>
        <begin position="39"/>
        <end position="74"/>
    </location>
</feature>
<gene>
    <name evidence="2" type="ORF">EKO27_g10682</name>
</gene>
<proteinExistence type="predicted"/>
<feature type="compositionally biased region" description="Basic and acidic residues" evidence="1">
    <location>
        <begin position="61"/>
        <end position="74"/>
    </location>
</feature>
<comment type="caution">
    <text evidence="2">The sequence shown here is derived from an EMBL/GenBank/DDBJ whole genome shotgun (WGS) entry which is preliminary data.</text>
</comment>
<evidence type="ECO:0008006" key="4">
    <source>
        <dbReference type="Google" id="ProtNLM"/>
    </source>
</evidence>
<dbReference type="AlphaFoldDB" id="A0A439CQI3"/>
<accession>A0A439CQI3</accession>
<organism evidence="2 3">
    <name type="scientific">Xylaria grammica</name>
    <dbReference type="NCBI Taxonomy" id="363999"/>
    <lineage>
        <taxon>Eukaryota</taxon>
        <taxon>Fungi</taxon>
        <taxon>Dikarya</taxon>
        <taxon>Ascomycota</taxon>
        <taxon>Pezizomycotina</taxon>
        <taxon>Sordariomycetes</taxon>
        <taxon>Xylariomycetidae</taxon>
        <taxon>Xylariales</taxon>
        <taxon>Xylariaceae</taxon>
        <taxon>Xylaria</taxon>
    </lineage>
</organism>
<dbReference type="EMBL" id="RYZI01000571">
    <property type="protein sequence ID" value="RWA04425.1"/>
    <property type="molecule type" value="Genomic_DNA"/>
</dbReference>
<reference evidence="2 3" key="1">
    <citation type="submission" date="2018-12" db="EMBL/GenBank/DDBJ databases">
        <title>Draft genome sequence of Xylaria grammica IHI A82.</title>
        <authorList>
            <person name="Buettner E."/>
            <person name="Kellner H."/>
        </authorList>
    </citation>
    <scope>NUCLEOTIDE SEQUENCE [LARGE SCALE GENOMIC DNA]</scope>
    <source>
        <strain evidence="2 3">IHI A82</strain>
    </source>
</reference>
<evidence type="ECO:0000313" key="3">
    <source>
        <dbReference type="Proteomes" id="UP000286045"/>
    </source>
</evidence>
<dbReference type="Proteomes" id="UP000286045">
    <property type="component" value="Unassembled WGS sequence"/>
</dbReference>
<feature type="region of interest" description="Disordered" evidence="1">
    <location>
        <begin position="114"/>
        <end position="135"/>
    </location>
</feature>
<dbReference type="STRING" id="363999.A0A439CQI3"/>
<keyword evidence="3" id="KW-1185">Reference proteome</keyword>
<evidence type="ECO:0000313" key="2">
    <source>
        <dbReference type="EMBL" id="RWA04425.1"/>
    </source>
</evidence>
<evidence type="ECO:0000256" key="1">
    <source>
        <dbReference type="SAM" id="MobiDB-lite"/>
    </source>
</evidence>
<sequence>MADATAQQNSLNESAMGAAEEELRMRAIDMDTYLHVDPISNRREQRRRERGKLSQARFRKRQAESSRETRQENERMKAAIADIVKTTQRGSDRSSLLRAVRAAADVAGVDVSGLDEEDGEERVTAVMPDTDAGGPTPLENEIGGYTPHSCFASTLSQSSGRLSPRLDYGIWVDPRRAAAVSRPPTEIIPFLGAGRYTFSGQLYWACTEYLISLCRVVTTPQSTALWFTCDPRSRPSPREAETRLQTVLQHSPPIPSVRMAQALAEAHREYRDRGYFDGDSPACNAEIGTLLRQEVEAPYVAHGRDLSVWMNITELETHMRQQLGAEAFSRLENAVTASCTSKSSKPVDEDVRAVVRLLIKNLAESYTCFGDGPRWRTDCVSALFSEKVRM</sequence>
<protein>
    <recommendedName>
        <fullName evidence="4">BZIP domain-containing protein</fullName>
    </recommendedName>
</protein>